<dbReference type="GO" id="GO:0042956">
    <property type="term" value="P:maltodextrin transmembrane transport"/>
    <property type="evidence" value="ECO:0007669"/>
    <property type="project" value="TreeGrafter"/>
</dbReference>
<keyword evidence="3 4" id="KW-0732">Signal</keyword>
<dbReference type="GO" id="GO:1901982">
    <property type="term" value="F:maltose binding"/>
    <property type="evidence" value="ECO:0007669"/>
    <property type="project" value="TreeGrafter"/>
</dbReference>
<dbReference type="InterPro" id="IPR006059">
    <property type="entry name" value="SBP"/>
</dbReference>
<dbReference type="GO" id="GO:0015768">
    <property type="term" value="P:maltose transport"/>
    <property type="evidence" value="ECO:0007669"/>
    <property type="project" value="TreeGrafter"/>
</dbReference>
<dbReference type="PROSITE" id="PS51257">
    <property type="entry name" value="PROKAR_LIPOPROTEIN"/>
    <property type="match status" value="1"/>
</dbReference>
<dbReference type="EMBL" id="PNHF01000001">
    <property type="protein sequence ID" value="PMC63369.1"/>
    <property type="molecule type" value="Genomic_DNA"/>
</dbReference>
<feature type="chain" id="PRO_5039428802" evidence="4">
    <location>
        <begin position="21"/>
        <end position="420"/>
    </location>
</feature>
<dbReference type="Pfam" id="PF01547">
    <property type="entry name" value="SBP_bac_1"/>
    <property type="match status" value="1"/>
</dbReference>
<evidence type="ECO:0000256" key="3">
    <source>
        <dbReference type="ARBA" id="ARBA00022729"/>
    </source>
</evidence>
<evidence type="ECO:0000313" key="6">
    <source>
        <dbReference type="Proteomes" id="UP000235363"/>
    </source>
</evidence>
<evidence type="ECO:0000313" key="5">
    <source>
        <dbReference type="EMBL" id="PMC63369.1"/>
    </source>
</evidence>
<comment type="similarity">
    <text evidence="1">Belongs to the bacterial solute-binding protein 1 family.</text>
</comment>
<dbReference type="AlphaFoldDB" id="A0A2N6T224"/>
<organism evidence="5 6">
    <name type="scientific">Corynebacterium xerosis</name>
    <dbReference type="NCBI Taxonomy" id="1725"/>
    <lineage>
        <taxon>Bacteria</taxon>
        <taxon>Bacillati</taxon>
        <taxon>Actinomycetota</taxon>
        <taxon>Actinomycetes</taxon>
        <taxon>Mycobacteriales</taxon>
        <taxon>Corynebacteriaceae</taxon>
        <taxon>Corynebacterium</taxon>
    </lineage>
</organism>
<dbReference type="PANTHER" id="PTHR30061:SF50">
    <property type="entry name" value="MALTOSE_MALTODEXTRIN-BINDING PERIPLASMIC PROTEIN"/>
    <property type="match status" value="1"/>
</dbReference>
<dbReference type="PANTHER" id="PTHR30061">
    <property type="entry name" value="MALTOSE-BINDING PERIPLASMIC PROTEIN"/>
    <property type="match status" value="1"/>
</dbReference>
<evidence type="ECO:0000256" key="4">
    <source>
        <dbReference type="SAM" id="SignalP"/>
    </source>
</evidence>
<gene>
    <name evidence="5" type="ORF">CJ204_00650</name>
</gene>
<dbReference type="Gene3D" id="3.40.190.10">
    <property type="entry name" value="Periplasmic binding protein-like II"/>
    <property type="match status" value="2"/>
</dbReference>
<dbReference type="Proteomes" id="UP000235363">
    <property type="component" value="Unassembled WGS sequence"/>
</dbReference>
<reference evidence="5 6" key="1">
    <citation type="submission" date="2017-09" db="EMBL/GenBank/DDBJ databases">
        <title>Bacterial strain isolated from the female urinary microbiota.</title>
        <authorList>
            <person name="Thomas-White K."/>
            <person name="Kumar N."/>
            <person name="Forster S."/>
            <person name="Putonti C."/>
            <person name="Lawley T."/>
            <person name="Wolfe A.J."/>
        </authorList>
    </citation>
    <scope>NUCLEOTIDE SEQUENCE [LARGE SCALE GENOMIC DNA]</scope>
    <source>
        <strain evidence="5 6">UMB0908</strain>
    </source>
</reference>
<accession>A0A2N6T224</accession>
<evidence type="ECO:0000256" key="2">
    <source>
        <dbReference type="ARBA" id="ARBA00022448"/>
    </source>
</evidence>
<name>A0A2N6T224_9CORY</name>
<protein>
    <submittedName>
        <fullName evidence="5">ABC transporter substrate-binding protein</fullName>
    </submittedName>
</protein>
<dbReference type="RefSeq" id="WP_102211727.1">
    <property type="nucleotide sequence ID" value="NZ_JBHWXE010000011.1"/>
</dbReference>
<feature type="signal peptide" evidence="4">
    <location>
        <begin position="1"/>
        <end position="20"/>
    </location>
</feature>
<dbReference type="GO" id="GO:0055052">
    <property type="term" value="C:ATP-binding cassette (ABC) transporter complex, substrate-binding subunit-containing"/>
    <property type="evidence" value="ECO:0007669"/>
    <property type="project" value="TreeGrafter"/>
</dbReference>
<sequence length="420" mass="44871">MVSFRKSLFAGLAISGLVLAGCSSDDGGDGAAGNAAANEGQDARGPITFAMGKNDIEKVQKIAERWNEENPEEEVTVHELAGDANGQRETLVQSLEASSGEFDVMALDLPWTAEFAANGYLVPLTEQMEVDTSGLLQPAVESATYNGTLYAVPQNTNGQLLYRNTELIPEAPENWDALRASCEPLPEDKGCLTLQLSQYEGLTLNTLDAIHAWGGSLIDDEGNVTVDTPEAKAGLQALVDAYGDGTITKESTGATEEETMQAFTNEQSAYAVNWPYMFDAADETPVAGKFEVTPLVGPDGMGVSTLGGYNNGINAHSENKATARDFIEFVISEESQMGFAEESFPPVLASIYDDEALVEKFPYLPALKESLENAKPRPVSPYYEAMSKGVQDNAYAAINGSKDVDTAIADMKAALEQASK</sequence>
<dbReference type="SUPFAM" id="SSF53850">
    <property type="entry name" value="Periplasmic binding protein-like II"/>
    <property type="match status" value="1"/>
</dbReference>
<evidence type="ECO:0000256" key="1">
    <source>
        <dbReference type="ARBA" id="ARBA00008520"/>
    </source>
</evidence>
<proteinExistence type="inferred from homology"/>
<keyword evidence="2" id="KW-0813">Transport</keyword>
<dbReference type="CDD" id="cd14750">
    <property type="entry name" value="PBP2_TMBP"/>
    <property type="match status" value="1"/>
</dbReference>
<comment type="caution">
    <text evidence="5">The sequence shown here is derived from an EMBL/GenBank/DDBJ whole genome shotgun (WGS) entry which is preliminary data.</text>
</comment>